<evidence type="ECO:0000313" key="4">
    <source>
        <dbReference type="EMBL" id="KXT06708.1"/>
    </source>
</evidence>
<name>A0A139HW80_9PEZI</name>
<dbReference type="InterPro" id="IPR027443">
    <property type="entry name" value="IPNS-like_sf"/>
</dbReference>
<dbReference type="OrthoDB" id="288590at2759"/>
<gene>
    <name evidence="4" type="ORF">AC578_8519</name>
</gene>
<proteinExistence type="inferred from homology"/>
<dbReference type="PROSITE" id="PS51471">
    <property type="entry name" value="FE2OG_OXY"/>
    <property type="match status" value="1"/>
</dbReference>
<evidence type="ECO:0000256" key="1">
    <source>
        <dbReference type="ARBA" id="ARBA00008056"/>
    </source>
</evidence>
<dbReference type="Gene3D" id="2.60.120.330">
    <property type="entry name" value="B-lactam Antibiotic, Isopenicillin N Synthase, Chain"/>
    <property type="match status" value="1"/>
</dbReference>
<accession>A0A139HW80</accession>
<keyword evidence="5" id="KW-1185">Reference proteome</keyword>
<evidence type="ECO:0000259" key="3">
    <source>
        <dbReference type="PROSITE" id="PS51471"/>
    </source>
</evidence>
<dbReference type="Pfam" id="PF03171">
    <property type="entry name" value="2OG-FeII_Oxy"/>
    <property type="match status" value="1"/>
</dbReference>
<keyword evidence="2" id="KW-0560">Oxidoreductase</keyword>
<dbReference type="EMBL" id="LFZN01000005">
    <property type="protein sequence ID" value="KXT06708.1"/>
    <property type="molecule type" value="Genomic_DNA"/>
</dbReference>
<organism evidence="4 5">
    <name type="scientific">Pseudocercospora eumusae</name>
    <dbReference type="NCBI Taxonomy" id="321146"/>
    <lineage>
        <taxon>Eukaryota</taxon>
        <taxon>Fungi</taxon>
        <taxon>Dikarya</taxon>
        <taxon>Ascomycota</taxon>
        <taxon>Pezizomycotina</taxon>
        <taxon>Dothideomycetes</taxon>
        <taxon>Dothideomycetidae</taxon>
        <taxon>Mycosphaerellales</taxon>
        <taxon>Mycosphaerellaceae</taxon>
        <taxon>Pseudocercospora</taxon>
    </lineage>
</organism>
<comment type="caution">
    <text evidence="4">The sequence shown here is derived from an EMBL/GenBank/DDBJ whole genome shotgun (WGS) entry which is preliminary data.</text>
</comment>
<dbReference type="GO" id="GO:0016491">
    <property type="term" value="F:oxidoreductase activity"/>
    <property type="evidence" value="ECO:0007669"/>
    <property type="project" value="UniProtKB-KW"/>
</dbReference>
<dbReference type="GO" id="GO:0044283">
    <property type="term" value="P:small molecule biosynthetic process"/>
    <property type="evidence" value="ECO:0007669"/>
    <property type="project" value="UniProtKB-ARBA"/>
</dbReference>
<dbReference type="GO" id="GO:0046872">
    <property type="term" value="F:metal ion binding"/>
    <property type="evidence" value="ECO:0007669"/>
    <property type="project" value="UniProtKB-KW"/>
</dbReference>
<dbReference type="InterPro" id="IPR005123">
    <property type="entry name" value="Oxoglu/Fe-dep_dioxygenase_dom"/>
</dbReference>
<reference evidence="4 5" key="1">
    <citation type="submission" date="2015-07" db="EMBL/GenBank/DDBJ databases">
        <title>Comparative genomics of the Sigatoka disease complex on banana suggests a link between parallel evolutionary changes in Pseudocercospora fijiensis and Pseudocercospora eumusae and increased virulence on the banana host.</title>
        <authorList>
            <person name="Chang T.-C."/>
            <person name="Salvucci A."/>
            <person name="Crous P.W."/>
            <person name="Stergiopoulos I."/>
        </authorList>
    </citation>
    <scope>NUCLEOTIDE SEQUENCE [LARGE SCALE GENOMIC DNA]</scope>
    <source>
        <strain evidence="4 5">CBS 114824</strain>
    </source>
</reference>
<dbReference type="AlphaFoldDB" id="A0A139HW80"/>
<dbReference type="PANTHER" id="PTHR47990">
    <property type="entry name" value="2-OXOGLUTARATE (2OG) AND FE(II)-DEPENDENT OXYGENASE SUPERFAMILY PROTEIN-RELATED"/>
    <property type="match status" value="1"/>
</dbReference>
<dbReference type="InterPro" id="IPR050231">
    <property type="entry name" value="Iron_ascorbate_oxido_reductase"/>
</dbReference>
<evidence type="ECO:0000313" key="5">
    <source>
        <dbReference type="Proteomes" id="UP000070133"/>
    </source>
</evidence>
<sequence>MPSKSIAEAPPVLDFSVIYGNDATAKSELVETVKKCCLRNGFFQIVGHRVPRDLQEDVLDSVKSFFNLPQELKEKVHKDNTSWNRGYESLGSQILEAGTNPDLKEGFYIGEEISKSHPYFTGKKLNSGPNQWPTSTSSSSFDAEKFHRVSIHYYNHMHALAREVLGVIALTLDLPQDYFQPFTTGAVATLRYLHYPPQPPTSDEKLTRGIGAHTDFGSITLLMQDEVDGLQVYEKTTDEWLDVTPIPGAYVVNLGNMFMRWSNDRYISNLHRVINKSGKERYSVPFFFSGHPDFVIDCLPNCRGEGEGKKYEAITVMDCVGGSYRESYGKAKVFKEQQQQQQQQQQGNVMKKDVGVEMTTAASKEIVV</sequence>
<comment type="similarity">
    <text evidence="1 2">Belongs to the iron/ascorbate-dependent oxidoreductase family.</text>
</comment>
<dbReference type="Proteomes" id="UP000070133">
    <property type="component" value="Unassembled WGS sequence"/>
</dbReference>
<dbReference type="PRINTS" id="PR00682">
    <property type="entry name" value="IPNSYNTHASE"/>
</dbReference>
<dbReference type="InterPro" id="IPR044861">
    <property type="entry name" value="IPNS-like_FE2OG_OXY"/>
</dbReference>
<dbReference type="InterPro" id="IPR026992">
    <property type="entry name" value="DIOX_N"/>
</dbReference>
<keyword evidence="2" id="KW-0479">Metal-binding</keyword>
<dbReference type="SUPFAM" id="SSF51197">
    <property type="entry name" value="Clavaminate synthase-like"/>
    <property type="match status" value="1"/>
</dbReference>
<dbReference type="STRING" id="321146.A0A139HW80"/>
<keyword evidence="2" id="KW-0408">Iron</keyword>
<feature type="domain" description="Fe2OG dioxygenase" evidence="3">
    <location>
        <begin position="185"/>
        <end position="290"/>
    </location>
</feature>
<evidence type="ECO:0000256" key="2">
    <source>
        <dbReference type="RuleBase" id="RU003682"/>
    </source>
</evidence>
<dbReference type="Pfam" id="PF14226">
    <property type="entry name" value="DIOX_N"/>
    <property type="match status" value="1"/>
</dbReference>
<protein>
    <recommendedName>
        <fullName evidence="3">Fe2OG dioxygenase domain-containing protein</fullName>
    </recommendedName>
</protein>